<name>A0A0N1F8P8_9HYPH</name>
<sequence>MKQWDAYTQSAADTLFKLQRNEISMAEAYRFFEDNSVVLADGEALTSILNAISEIDGFPRWYSELSEFFASQPTRDALVAWLKAKVSSRSTSRHRA</sequence>
<keyword evidence="2" id="KW-1185">Reference proteome</keyword>
<dbReference type="PATRIC" id="fig|1526658.3.peg.5171"/>
<proteinExistence type="predicted"/>
<dbReference type="RefSeq" id="WP_054207224.1">
    <property type="nucleotide sequence ID" value="NZ_LGSZ01000009.1"/>
</dbReference>
<accession>A0A0N1F8P8</accession>
<reference evidence="1 2" key="1">
    <citation type="submission" date="2015-07" db="EMBL/GenBank/DDBJ databases">
        <title>Whole genome sequencing of Bosea vaviloviae isolated from cave pool.</title>
        <authorList>
            <person name="Tan N.E.H."/>
            <person name="Lee Y.P."/>
            <person name="Gan H.M."/>
            <person name="Barton H."/>
            <person name="Savka M.A."/>
        </authorList>
    </citation>
    <scope>NUCLEOTIDE SEQUENCE [LARGE SCALE GENOMIC DNA]</scope>
    <source>
        <strain evidence="1 2">SD260</strain>
    </source>
</reference>
<organism evidence="1 2">
    <name type="scientific">Bosea vaviloviae</name>
    <dbReference type="NCBI Taxonomy" id="1526658"/>
    <lineage>
        <taxon>Bacteria</taxon>
        <taxon>Pseudomonadati</taxon>
        <taxon>Pseudomonadota</taxon>
        <taxon>Alphaproteobacteria</taxon>
        <taxon>Hyphomicrobiales</taxon>
        <taxon>Boseaceae</taxon>
        <taxon>Bosea</taxon>
    </lineage>
</organism>
<dbReference type="AlphaFoldDB" id="A0A0N1F8P8"/>
<gene>
    <name evidence="1" type="ORF">AE618_01230</name>
</gene>
<dbReference type="Proteomes" id="UP000037822">
    <property type="component" value="Unassembled WGS sequence"/>
</dbReference>
<protein>
    <submittedName>
        <fullName evidence="1">Uncharacterized protein</fullName>
    </submittedName>
</protein>
<dbReference type="EMBL" id="LGSZ01000009">
    <property type="protein sequence ID" value="KPH83011.1"/>
    <property type="molecule type" value="Genomic_DNA"/>
</dbReference>
<evidence type="ECO:0000313" key="1">
    <source>
        <dbReference type="EMBL" id="KPH83011.1"/>
    </source>
</evidence>
<comment type="caution">
    <text evidence="1">The sequence shown here is derived from an EMBL/GenBank/DDBJ whole genome shotgun (WGS) entry which is preliminary data.</text>
</comment>
<evidence type="ECO:0000313" key="2">
    <source>
        <dbReference type="Proteomes" id="UP000037822"/>
    </source>
</evidence>